<dbReference type="Gene3D" id="1.10.560.10">
    <property type="entry name" value="GroEL-like equatorial domain"/>
    <property type="match status" value="1"/>
</dbReference>
<evidence type="ECO:0000313" key="4">
    <source>
        <dbReference type="Proteomes" id="UP000504604"/>
    </source>
</evidence>
<sequence length="587" mass="62482">MKMSLPFSSPLFLLPEPLFSESRGISNSHGLWRRNTVKRPLLVVKAGPKRIEFDRKCRDALLSGINKLADAVSVTLGPKGRNVVLSESETLKVINDGVTIAQAIELPDTIENAGAVLIQEVATKTNRSAGDGTTTAIVLAREMIKSGLLAITNGANPVSLKKGMDKTVKELVRSLKEKSYAIKGSDDIKAVASLSAGNDEYIGDLIAEAIEKIGPDGVISIESSSSSETYVTVEEGMKIDKGYMSPHFVTNKDKSIVEFENARILVTDQKLSAVKHIVPLLEKATQLSVPLLIIAEDISIKVLETLVVNKLQGVLNVAVVKCPGFAEGKKAILQDIALMTGADFLSGDLGLTLETATSDQLGIARHVTITSNSTTIVADPSTKAEIQARIMQIKKDLAETDSKYLAEKLSERIAKLCGGVAVIKVGAHTEIELEDRKLRLEDSKNATFAAMAEGVVPGGGATYIHLSKQIPALKNVFQDPDERIGADIVGMALLAPAKLIAANAGIDGAVVVEKIKACDSRVGYNAMNGRYEDLMAAGVIDPCRVTRCALQNAVSVAGMILTTQAILAEKIKKPKPLVPDVPGISPP</sequence>
<dbReference type="CDD" id="cd03344">
    <property type="entry name" value="GroEL"/>
    <property type="match status" value="1"/>
</dbReference>
<dbReference type="OrthoDB" id="1733909at2759"/>
<evidence type="ECO:0000256" key="1">
    <source>
        <dbReference type="ARBA" id="ARBA00006607"/>
    </source>
</evidence>
<organism evidence="4 5">
    <name type="scientific">Sesamum indicum</name>
    <name type="common">Oriental sesame</name>
    <name type="synonym">Sesamum orientale</name>
    <dbReference type="NCBI Taxonomy" id="4182"/>
    <lineage>
        <taxon>Eukaryota</taxon>
        <taxon>Viridiplantae</taxon>
        <taxon>Streptophyta</taxon>
        <taxon>Embryophyta</taxon>
        <taxon>Tracheophyta</taxon>
        <taxon>Spermatophyta</taxon>
        <taxon>Magnoliopsida</taxon>
        <taxon>eudicotyledons</taxon>
        <taxon>Gunneridae</taxon>
        <taxon>Pentapetalae</taxon>
        <taxon>asterids</taxon>
        <taxon>lamiids</taxon>
        <taxon>Lamiales</taxon>
        <taxon>Pedaliaceae</taxon>
        <taxon>Sesamum</taxon>
    </lineage>
</organism>
<dbReference type="InterPro" id="IPR001844">
    <property type="entry name" value="Cpn60/GroEL"/>
</dbReference>
<evidence type="ECO:0000256" key="3">
    <source>
        <dbReference type="RuleBase" id="RU000418"/>
    </source>
</evidence>
<dbReference type="Pfam" id="PF00118">
    <property type="entry name" value="Cpn60_TCP1"/>
    <property type="match status" value="1"/>
</dbReference>
<dbReference type="SUPFAM" id="SSF48592">
    <property type="entry name" value="GroEL equatorial domain-like"/>
    <property type="match status" value="1"/>
</dbReference>
<dbReference type="Gene3D" id="3.30.260.10">
    <property type="entry name" value="TCP-1-like chaperonin intermediate domain"/>
    <property type="match status" value="1"/>
</dbReference>
<dbReference type="FunCoup" id="A0A6I9UFP1">
    <property type="interactions" value="324"/>
</dbReference>
<name>A0A6I9UFP1_SESIN</name>
<dbReference type="FunFam" id="3.50.7.10:FF:000001">
    <property type="entry name" value="60 kDa chaperonin"/>
    <property type="match status" value="1"/>
</dbReference>
<dbReference type="RefSeq" id="XP_011096811.1">
    <property type="nucleotide sequence ID" value="XM_011098509.2"/>
</dbReference>
<dbReference type="NCBIfam" id="TIGR02348">
    <property type="entry name" value="GroEL"/>
    <property type="match status" value="1"/>
</dbReference>
<evidence type="ECO:0000313" key="5">
    <source>
        <dbReference type="RefSeq" id="XP_011096811.1"/>
    </source>
</evidence>
<dbReference type="NCBIfam" id="NF009489">
    <property type="entry name" value="PRK12851.1"/>
    <property type="match status" value="1"/>
</dbReference>
<gene>
    <name evidence="5" type="primary">LOC105175879</name>
</gene>
<dbReference type="GO" id="GO:0042026">
    <property type="term" value="P:protein refolding"/>
    <property type="evidence" value="ECO:0007669"/>
    <property type="project" value="InterPro"/>
</dbReference>
<dbReference type="NCBIfam" id="NF009487">
    <property type="entry name" value="PRK12849.1"/>
    <property type="match status" value="1"/>
</dbReference>
<dbReference type="GO" id="GO:0005524">
    <property type="term" value="F:ATP binding"/>
    <property type="evidence" value="ECO:0007669"/>
    <property type="project" value="InterPro"/>
</dbReference>
<dbReference type="InParanoid" id="A0A6I9UFP1"/>
<dbReference type="InterPro" id="IPR027410">
    <property type="entry name" value="TCP-1-like_intermed_sf"/>
</dbReference>
<dbReference type="Gramene" id="SIN_1006799.t">
    <property type="protein sequence ID" value="SIN_1006799.t"/>
    <property type="gene ID" value="SIN_1006799"/>
</dbReference>
<proteinExistence type="inferred from homology"/>
<dbReference type="Proteomes" id="UP000504604">
    <property type="component" value="Linkage group LG12"/>
</dbReference>
<dbReference type="NCBIfam" id="NF000592">
    <property type="entry name" value="PRK00013.1"/>
    <property type="match status" value="1"/>
</dbReference>
<dbReference type="GO" id="GO:0140662">
    <property type="term" value="F:ATP-dependent protein folding chaperone"/>
    <property type="evidence" value="ECO:0007669"/>
    <property type="project" value="InterPro"/>
</dbReference>
<evidence type="ECO:0000256" key="2">
    <source>
        <dbReference type="ARBA" id="ARBA00023186"/>
    </source>
</evidence>
<dbReference type="PANTHER" id="PTHR45633">
    <property type="entry name" value="60 KDA HEAT SHOCK PROTEIN, MITOCHONDRIAL"/>
    <property type="match status" value="1"/>
</dbReference>
<comment type="similarity">
    <text evidence="1 3">Belongs to the chaperonin (HSP60) family.</text>
</comment>
<dbReference type="AlphaFoldDB" id="A0A6I9UFP1"/>
<dbReference type="Gene3D" id="3.50.7.10">
    <property type="entry name" value="GroEL"/>
    <property type="match status" value="1"/>
</dbReference>
<dbReference type="SUPFAM" id="SSF52029">
    <property type="entry name" value="GroEL apical domain-like"/>
    <property type="match status" value="1"/>
</dbReference>
<dbReference type="InterPro" id="IPR002423">
    <property type="entry name" value="Cpn60/GroEL/TCP-1"/>
</dbReference>
<dbReference type="GO" id="GO:0009507">
    <property type="term" value="C:chloroplast"/>
    <property type="evidence" value="ECO:0007669"/>
    <property type="project" value="EnsemblPlants"/>
</dbReference>
<dbReference type="SUPFAM" id="SSF54849">
    <property type="entry name" value="GroEL-intermediate domain like"/>
    <property type="match status" value="1"/>
</dbReference>
<dbReference type="InterPro" id="IPR027409">
    <property type="entry name" value="GroEL-like_apical_dom_sf"/>
</dbReference>
<dbReference type="NCBIfam" id="NF009488">
    <property type="entry name" value="PRK12850.1"/>
    <property type="match status" value="1"/>
</dbReference>
<dbReference type="GeneID" id="105175879"/>
<keyword evidence="2" id="KW-0143">Chaperone</keyword>
<accession>A0A6I9UFP1</accession>
<dbReference type="PRINTS" id="PR00298">
    <property type="entry name" value="CHAPERONIN60"/>
</dbReference>
<dbReference type="KEGG" id="sind:105175879"/>
<dbReference type="InterPro" id="IPR027413">
    <property type="entry name" value="GROEL-like_equatorial_sf"/>
</dbReference>
<protein>
    <submittedName>
        <fullName evidence="5">Chaperonin 60 subunit alpha 2, chloroplastic</fullName>
    </submittedName>
</protein>
<keyword evidence="4" id="KW-1185">Reference proteome</keyword>
<reference evidence="5" key="1">
    <citation type="submission" date="2025-08" db="UniProtKB">
        <authorList>
            <consortium name="RefSeq"/>
        </authorList>
    </citation>
    <scope>IDENTIFICATION</scope>
</reference>